<dbReference type="Proteomes" id="UP001206925">
    <property type="component" value="Unassembled WGS sequence"/>
</dbReference>
<accession>A0AAD5DAP3</accession>
<keyword evidence="2" id="KW-1185">Reference proteome</keyword>
<name>A0AAD5DAP3_AMBAR</name>
<comment type="caution">
    <text evidence="1">The sequence shown here is derived from an EMBL/GenBank/DDBJ whole genome shotgun (WGS) entry which is preliminary data.</text>
</comment>
<sequence length="142" mass="15824">MIIDADIAVNNTPLGKMAANSSKIASKGTTGFSTLLAYYKRKPHDNLVVKTTLKTLEDGGNVEDAKVVCEPNVLHPLIRWKNKLSVFLAPFLIGTCYASFGRYFTKVDRLKELSLRRANGFAFTVQIVNRLHWYVFKSTGAV</sequence>
<protein>
    <submittedName>
        <fullName evidence="1">Uncharacterized protein</fullName>
    </submittedName>
</protein>
<organism evidence="1 2">
    <name type="scientific">Ambrosia artemisiifolia</name>
    <name type="common">Common ragweed</name>
    <dbReference type="NCBI Taxonomy" id="4212"/>
    <lineage>
        <taxon>Eukaryota</taxon>
        <taxon>Viridiplantae</taxon>
        <taxon>Streptophyta</taxon>
        <taxon>Embryophyta</taxon>
        <taxon>Tracheophyta</taxon>
        <taxon>Spermatophyta</taxon>
        <taxon>Magnoliopsida</taxon>
        <taxon>eudicotyledons</taxon>
        <taxon>Gunneridae</taxon>
        <taxon>Pentapetalae</taxon>
        <taxon>asterids</taxon>
        <taxon>campanulids</taxon>
        <taxon>Asterales</taxon>
        <taxon>Asteraceae</taxon>
        <taxon>Asteroideae</taxon>
        <taxon>Heliantheae alliance</taxon>
        <taxon>Heliantheae</taxon>
        <taxon>Ambrosia</taxon>
    </lineage>
</organism>
<reference evidence="1" key="1">
    <citation type="submission" date="2022-06" db="EMBL/GenBank/DDBJ databases">
        <title>Uncovering the hologenomic basis of an extraordinary plant invasion.</title>
        <authorList>
            <person name="Bieker V.C."/>
            <person name="Martin M.D."/>
            <person name="Gilbert T."/>
            <person name="Hodgins K."/>
            <person name="Battlay P."/>
            <person name="Petersen B."/>
            <person name="Wilson J."/>
        </authorList>
    </citation>
    <scope>NUCLEOTIDE SEQUENCE</scope>
    <source>
        <strain evidence="1">AA19_3_7</strain>
        <tissue evidence="1">Leaf</tissue>
    </source>
</reference>
<evidence type="ECO:0000313" key="2">
    <source>
        <dbReference type="Proteomes" id="UP001206925"/>
    </source>
</evidence>
<evidence type="ECO:0000313" key="1">
    <source>
        <dbReference type="EMBL" id="KAI7756097.1"/>
    </source>
</evidence>
<proteinExistence type="predicted"/>
<dbReference type="EMBL" id="JAMZMK010000591">
    <property type="protein sequence ID" value="KAI7756097.1"/>
    <property type="molecule type" value="Genomic_DNA"/>
</dbReference>
<dbReference type="PANTHER" id="PTHR46235">
    <property type="entry name" value="PHD FINGER-CONTAINING PROTEIN DDB_G0268158"/>
    <property type="match status" value="1"/>
</dbReference>
<dbReference type="PANTHER" id="PTHR46235:SF19">
    <property type="entry name" value="HISTONE-LYSINE N-METHYLTRANSFERASE CHROMATIN REGULATOR PHD FAMILY"/>
    <property type="match status" value="1"/>
</dbReference>
<gene>
    <name evidence="1" type="ORF">M8C21_017810</name>
</gene>
<dbReference type="AlphaFoldDB" id="A0AAD5DAP3"/>